<name>A0A7J6I0T5_CANSA</name>
<dbReference type="EMBL" id="JAATIQ010000014">
    <property type="protein sequence ID" value="KAF4400835.1"/>
    <property type="molecule type" value="Genomic_DNA"/>
</dbReference>
<sequence length="64" mass="7863">MIQRKVSLVTTEKPSSNELYNHWSYNNEEKRKNLSNKFIKRPTVDKLKNYFHFQSKMKFPKKRT</sequence>
<dbReference type="AlphaFoldDB" id="A0A7J6I0T5"/>
<protein>
    <submittedName>
        <fullName evidence="2">Uncharacterized protein</fullName>
    </submittedName>
</protein>
<evidence type="ECO:0000313" key="3">
    <source>
        <dbReference type="Proteomes" id="UP000583929"/>
    </source>
</evidence>
<dbReference type="Pfam" id="PF05758">
    <property type="entry name" value="Ycf1"/>
    <property type="match status" value="1"/>
</dbReference>
<dbReference type="GO" id="GO:0016020">
    <property type="term" value="C:membrane"/>
    <property type="evidence" value="ECO:0007669"/>
    <property type="project" value="UniProtKB-SubCell"/>
</dbReference>
<reference evidence="2 3" key="1">
    <citation type="journal article" date="2020" name="bioRxiv">
        <title>Sequence and annotation of 42 cannabis genomes reveals extensive copy number variation in cannabinoid synthesis and pathogen resistance genes.</title>
        <authorList>
            <person name="Mckernan K.J."/>
            <person name="Helbert Y."/>
            <person name="Kane L.T."/>
            <person name="Ebling H."/>
            <person name="Zhang L."/>
            <person name="Liu B."/>
            <person name="Eaton Z."/>
            <person name="Mclaughlin S."/>
            <person name="Kingan S."/>
            <person name="Baybayan P."/>
            <person name="Concepcion G."/>
            <person name="Jordan M."/>
            <person name="Riva A."/>
            <person name="Barbazuk W."/>
            <person name="Harkins T."/>
        </authorList>
    </citation>
    <scope>NUCLEOTIDE SEQUENCE [LARGE SCALE GENOMIC DNA]</scope>
    <source>
        <strain evidence="3">cv. Jamaican Lion 4</strain>
        <tissue evidence="2">Leaf</tissue>
    </source>
</reference>
<organism evidence="2 3">
    <name type="scientific">Cannabis sativa</name>
    <name type="common">Hemp</name>
    <name type="synonym">Marijuana</name>
    <dbReference type="NCBI Taxonomy" id="3483"/>
    <lineage>
        <taxon>Eukaryota</taxon>
        <taxon>Viridiplantae</taxon>
        <taxon>Streptophyta</taxon>
        <taxon>Embryophyta</taxon>
        <taxon>Tracheophyta</taxon>
        <taxon>Spermatophyta</taxon>
        <taxon>Magnoliopsida</taxon>
        <taxon>eudicotyledons</taxon>
        <taxon>Gunneridae</taxon>
        <taxon>Pentapetalae</taxon>
        <taxon>rosids</taxon>
        <taxon>fabids</taxon>
        <taxon>Rosales</taxon>
        <taxon>Cannabaceae</taxon>
        <taxon>Cannabis</taxon>
    </lineage>
</organism>
<comment type="subcellular location">
    <subcellularLocation>
        <location evidence="1">Membrane</location>
        <topology evidence="1">Multi-pass membrane protein</topology>
    </subcellularLocation>
</comment>
<accession>A0A7J6I0T5</accession>
<proteinExistence type="predicted"/>
<evidence type="ECO:0000313" key="2">
    <source>
        <dbReference type="EMBL" id="KAF4400835.1"/>
    </source>
</evidence>
<dbReference type="Proteomes" id="UP000583929">
    <property type="component" value="Unassembled WGS sequence"/>
</dbReference>
<evidence type="ECO:0000256" key="1">
    <source>
        <dbReference type="ARBA" id="ARBA00004141"/>
    </source>
</evidence>
<comment type="caution">
    <text evidence="2">The sequence shown here is derived from an EMBL/GenBank/DDBJ whole genome shotgun (WGS) entry which is preliminary data.</text>
</comment>
<keyword evidence="3" id="KW-1185">Reference proteome</keyword>
<dbReference type="InterPro" id="IPR008896">
    <property type="entry name" value="TIC214"/>
</dbReference>
<gene>
    <name evidence="2" type="ORF">G4B88_004378</name>
</gene>